<accession>A0ABT1PCH6</accession>
<feature type="transmembrane region" description="Helical" evidence="1">
    <location>
        <begin position="21"/>
        <end position="42"/>
    </location>
</feature>
<protein>
    <submittedName>
        <fullName evidence="2">DUF3995 domain-containing protein</fullName>
    </submittedName>
</protein>
<proteinExistence type="predicted"/>
<sequence>MSLRRETASSPARWPGYAAAVWGFAFAVPSFYWAMGGLAGAASTISPSLVELARERNPGFITVLWVTGVFKVVGGMLGLALVRRRTWGRGMNRLLQLTAGGAGVLLVWHGALFVGQGLLVQAHVIDLAPELLPVSRWYTYLWGPWFVAGGLTFIFAARMHLSRAADRRDAMIAGIVGGLGALLLSVTALIAGIG</sequence>
<dbReference type="Pfam" id="PF13160">
    <property type="entry name" value="DUF3995"/>
    <property type="match status" value="1"/>
</dbReference>
<keyword evidence="1" id="KW-0472">Membrane</keyword>
<keyword evidence="1" id="KW-1133">Transmembrane helix</keyword>
<evidence type="ECO:0000313" key="2">
    <source>
        <dbReference type="EMBL" id="MCQ4043057.1"/>
    </source>
</evidence>
<dbReference type="RefSeq" id="WP_255927809.1">
    <property type="nucleotide sequence ID" value="NZ_JANFNH010000011.1"/>
</dbReference>
<keyword evidence="1" id="KW-0812">Transmembrane</keyword>
<feature type="transmembrane region" description="Helical" evidence="1">
    <location>
        <begin position="94"/>
        <end position="119"/>
    </location>
</feature>
<feature type="transmembrane region" description="Helical" evidence="1">
    <location>
        <begin position="139"/>
        <end position="158"/>
    </location>
</feature>
<feature type="transmembrane region" description="Helical" evidence="1">
    <location>
        <begin position="62"/>
        <end position="82"/>
    </location>
</feature>
<dbReference type="InterPro" id="IPR025058">
    <property type="entry name" value="DUF3995"/>
</dbReference>
<dbReference type="Proteomes" id="UP001206206">
    <property type="component" value="Unassembled WGS sequence"/>
</dbReference>
<comment type="caution">
    <text evidence="2">The sequence shown here is derived from an EMBL/GenBank/DDBJ whole genome shotgun (WGS) entry which is preliminary data.</text>
</comment>
<feature type="transmembrane region" description="Helical" evidence="1">
    <location>
        <begin position="170"/>
        <end position="193"/>
    </location>
</feature>
<reference evidence="2 3" key="1">
    <citation type="submission" date="2022-06" db="EMBL/GenBank/DDBJ databases">
        <title>Draft genome sequence of type strain Streptomyces rubrisoli DSM 42083.</title>
        <authorList>
            <person name="Duangmal K."/>
            <person name="Klaysubun C."/>
        </authorList>
    </citation>
    <scope>NUCLEOTIDE SEQUENCE [LARGE SCALE GENOMIC DNA]</scope>
    <source>
        <strain evidence="2 3">DSM 42083</strain>
    </source>
</reference>
<evidence type="ECO:0000313" key="3">
    <source>
        <dbReference type="Proteomes" id="UP001206206"/>
    </source>
</evidence>
<name>A0ABT1PCH6_9ACTN</name>
<keyword evidence="3" id="KW-1185">Reference proteome</keyword>
<evidence type="ECO:0000256" key="1">
    <source>
        <dbReference type="SAM" id="Phobius"/>
    </source>
</evidence>
<dbReference type="EMBL" id="JANFNH010000011">
    <property type="protein sequence ID" value="MCQ4043057.1"/>
    <property type="molecule type" value="Genomic_DNA"/>
</dbReference>
<organism evidence="2 3">
    <name type="scientific">Streptantibioticus rubrisoli</name>
    <dbReference type="NCBI Taxonomy" id="1387313"/>
    <lineage>
        <taxon>Bacteria</taxon>
        <taxon>Bacillati</taxon>
        <taxon>Actinomycetota</taxon>
        <taxon>Actinomycetes</taxon>
        <taxon>Kitasatosporales</taxon>
        <taxon>Streptomycetaceae</taxon>
        <taxon>Streptantibioticus</taxon>
    </lineage>
</organism>
<gene>
    <name evidence="2" type="ORF">NON19_13715</name>
</gene>